<dbReference type="Gene3D" id="3.90.550.60">
    <property type="match status" value="1"/>
</dbReference>
<keyword evidence="1" id="KW-0175">Coiled coil</keyword>
<gene>
    <name evidence="2" type="ORF">CUU80_08595</name>
</gene>
<dbReference type="AlphaFoldDB" id="A0A2M9HP87"/>
<proteinExistence type="predicted"/>
<comment type="caution">
    <text evidence="2">The sequence shown here is derived from an EMBL/GenBank/DDBJ whole genome shotgun (WGS) entry which is preliminary data.</text>
</comment>
<keyword evidence="3" id="KW-1185">Reference proteome</keyword>
<dbReference type="OrthoDB" id="3225550at2"/>
<reference evidence="2 3" key="1">
    <citation type="submission" date="2017-11" db="EMBL/GenBank/DDBJ databases">
        <title>Draft genome sequences of strains TRE 1, TRE D, TRE H and TRI 7, isolated from tamarins, belonging to four potential novel Bifidobacterium species.</title>
        <authorList>
            <person name="Mattarelli P."/>
            <person name="Modesto M."/>
            <person name="Bonetti A."/>
            <person name="Puglisi E."/>
            <person name="Morelli L."/>
        </authorList>
    </citation>
    <scope>NUCLEOTIDE SEQUENCE [LARGE SCALE GENOMIC DNA]</scope>
    <source>
        <strain evidence="3">TRED</strain>
    </source>
</reference>
<keyword evidence="2" id="KW-0808">Transferase</keyword>
<evidence type="ECO:0000313" key="2">
    <source>
        <dbReference type="EMBL" id="PJM78636.1"/>
    </source>
</evidence>
<dbReference type="Proteomes" id="UP000228755">
    <property type="component" value="Unassembled WGS sequence"/>
</dbReference>
<name>A0A2M9HP87_9BIFI</name>
<protein>
    <submittedName>
        <fullName evidence="2">Galactofuranosyltransferase</fullName>
    </submittedName>
</protein>
<evidence type="ECO:0000313" key="3">
    <source>
        <dbReference type="Proteomes" id="UP000228755"/>
    </source>
</evidence>
<dbReference type="SUPFAM" id="SSF53448">
    <property type="entry name" value="Nucleotide-diphospho-sugar transferases"/>
    <property type="match status" value="1"/>
</dbReference>
<evidence type="ECO:0000256" key="1">
    <source>
        <dbReference type="SAM" id="Coils"/>
    </source>
</evidence>
<organism evidence="2 3">
    <name type="scientific">Bifidobacterium scaligerum</name>
    <dbReference type="NCBI Taxonomy" id="2052656"/>
    <lineage>
        <taxon>Bacteria</taxon>
        <taxon>Bacillati</taxon>
        <taxon>Actinomycetota</taxon>
        <taxon>Actinomycetes</taxon>
        <taxon>Bifidobacteriales</taxon>
        <taxon>Bifidobacteriaceae</taxon>
        <taxon>Bifidobacterium</taxon>
    </lineage>
</organism>
<dbReference type="InterPro" id="IPR029044">
    <property type="entry name" value="Nucleotide-diphossugar_trans"/>
</dbReference>
<sequence length="625" mass="71227">MSTLKFANILLERNPRSLSYPSLYCKAEGPVIENEAAADGSWLLSTKGEYDFSTYFNSLSVQKLLKYTTATKFYLHLELKGAAAHVLQTKGGVFSAHPEPVKSVTADLTASDDWQNVDLELAVDDETVLVGFTIATEGQVAIRNSYYSVEYSGDLNPVEFVLSTTTFKKESFIENNIRLVKDQILGSGEEIADHFNMYVIDNGRTLDVDKLSDEHVHVRPNQNVGGAGGFTRGMIEAMEQAPEATNILLMDDDVAVSPESIKRTYNLLRLLKPEYKDAMISGAMLNYEIGEDQWEDTGYMTPKGAFAPAKPPLRLTKFDDIVYNETFRLPKTINPDQRYAAWWYCCIPIQVIKENGLPLPVFVRCDDAEYGVRCGKELITMNGLCIWHMSFHVRYNAAVERYQTTRNTMIAQCTTGFALHSDFMYELHNNIRLELKKFGYSNAELCLDAFEDFLKGPKFISQKGAAEKAFMQANKNKEKMFSFAEVQQQAKDLGLDGFDLRDIDRQLVDGDKPRTLVQRLEDYATNNGQRFLKNEGKGYAVIPVLGWTYPAGAIHGKKYLIVIDWYNKKGAIRVKDAKRYAAITKRYERDLKYYKKNVERLRKEYSDARAELTSIEYWKRYLDMD</sequence>
<accession>A0A2M9HP87</accession>
<dbReference type="GO" id="GO:0016740">
    <property type="term" value="F:transferase activity"/>
    <property type="evidence" value="ECO:0007669"/>
    <property type="project" value="UniProtKB-KW"/>
</dbReference>
<dbReference type="EMBL" id="PGLQ01000006">
    <property type="protein sequence ID" value="PJM78636.1"/>
    <property type="molecule type" value="Genomic_DNA"/>
</dbReference>
<feature type="coiled-coil region" evidence="1">
    <location>
        <begin position="584"/>
        <end position="611"/>
    </location>
</feature>
<dbReference type="RefSeq" id="WP_100496898.1">
    <property type="nucleotide sequence ID" value="NZ_PGLQ01000006.1"/>
</dbReference>